<dbReference type="Pfam" id="PF01402">
    <property type="entry name" value="RHH_1"/>
    <property type="match status" value="1"/>
</dbReference>
<dbReference type="CDD" id="cd22235">
    <property type="entry name" value="RHH_CopG_archaea"/>
    <property type="match status" value="1"/>
</dbReference>
<comment type="caution">
    <text evidence="2">The sequence shown here is derived from an EMBL/GenBank/DDBJ whole genome shotgun (WGS) entry which is preliminary data.</text>
</comment>
<reference evidence="2 3" key="1">
    <citation type="journal article" date="2019" name="Int. J. Syst. Evol. Microbiol.">
        <title>The Global Catalogue of Microorganisms (GCM) 10K type strain sequencing project: providing services to taxonomists for standard genome sequencing and annotation.</title>
        <authorList>
            <consortium name="The Broad Institute Genomics Platform"/>
            <consortium name="The Broad Institute Genome Sequencing Center for Infectious Disease"/>
            <person name="Wu L."/>
            <person name="Ma J."/>
        </authorList>
    </citation>
    <scope>NUCLEOTIDE SEQUENCE [LARGE SCALE GENOMIC DNA]</scope>
    <source>
        <strain evidence="2 3">CGMCC 1.12125</strain>
    </source>
</reference>
<organism evidence="2 3">
    <name type="scientific">Halorientalis brevis</name>
    <dbReference type="NCBI Taxonomy" id="1126241"/>
    <lineage>
        <taxon>Archaea</taxon>
        <taxon>Methanobacteriati</taxon>
        <taxon>Methanobacteriota</taxon>
        <taxon>Stenosarchaea group</taxon>
        <taxon>Halobacteria</taxon>
        <taxon>Halobacteriales</taxon>
        <taxon>Haloarculaceae</taxon>
        <taxon>Halorientalis</taxon>
    </lineage>
</organism>
<accession>A0ABD6CAS3</accession>
<evidence type="ECO:0000259" key="1">
    <source>
        <dbReference type="Pfam" id="PF01402"/>
    </source>
</evidence>
<dbReference type="InterPro" id="IPR002145">
    <property type="entry name" value="CopG"/>
</dbReference>
<dbReference type="AlphaFoldDB" id="A0ABD6CAS3"/>
<evidence type="ECO:0000313" key="3">
    <source>
        <dbReference type="Proteomes" id="UP001597119"/>
    </source>
</evidence>
<dbReference type="RefSeq" id="WP_247375014.1">
    <property type="nucleotide sequence ID" value="NZ_JALLGV010000001.1"/>
</dbReference>
<dbReference type="EMBL" id="JBHUDJ010000003">
    <property type="protein sequence ID" value="MFD1587121.1"/>
    <property type="molecule type" value="Genomic_DNA"/>
</dbReference>
<keyword evidence="3" id="KW-1185">Reference proteome</keyword>
<evidence type="ECO:0000313" key="2">
    <source>
        <dbReference type="EMBL" id="MFD1587121.1"/>
    </source>
</evidence>
<proteinExistence type="predicted"/>
<dbReference type="Proteomes" id="UP001597119">
    <property type="component" value="Unassembled WGS sequence"/>
</dbReference>
<sequence>MVADRITVSLDDDARDALDELVSQTGEGNSVLVRRALSFYAANYQAATAEASVDLEEYYELLAGGEHALLDIDFLHVLLANVKDDDGEWPETFVADVDRVANFHAAEYADRFDTLGELLDWLSVCGFLTVRESSADTFHVVFPTEDVKWFILRFLRKSTRDLPFDLEIEEGVSKVLLTKIEP</sequence>
<feature type="domain" description="Ribbon-helix-helix protein CopG" evidence="1">
    <location>
        <begin position="5"/>
        <end position="43"/>
    </location>
</feature>
<protein>
    <submittedName>
        <fullName evidence="2">Ribbon-helix-helix protein, CopG family</fullName>
    </submittedName>
</protein>
<gene>
    <name evidence="2" type="ORF">ACFR9U_09000</name>
</gene>
<name>A0ABD6CAS3_9EURY</name>